<dbReference type="EC" id="2.7.7.88" evidence="6"/>
<dbReference type="GO" id="GO:0016787">
    <property type="term" value="F:hydrolase activity"/>
    <property type="evidence" value="ECO:0007669"/>
    <property type="project" value="UniProtKB-KW"/>
</dbReference>
<keyword evidence="10" id="KW-0507">mRNA processing</keyword>
<evidence type="ECO:0000256" key="8">
    <source>
        <dbReference type="ARBA" id="ARBA00022484"/>
    </source>
</evidence>
<evidence type="ECO:0000256" key="30">
    <source>
        <dbReference type="ARBA" id="ARBA00048548"/>
    </source>
</evidence>
<dbReference type="InterPro" id="IPR039736">
    <property type="entry name" value="L_poly_C"/>
</dbReference>
<sequence>MDFTDTSLSDVLYPECHLDSPIVAGKLVQSILYAELPCNQLLIDETLKNTIEWRIQNGKLGHVGKTQKMYGDTLKEHIPDLNKFNHVPYPECNKSLFMIHDKEISKCLRVIMDRSNNLFRKIAPKITELLDTVEKDITGLDSRADPQTRYIYRSINNLSNIMESCKWYQPFLFWFTIKTEMRNIIKDNKKKSNVNSNNVVKLESKKIYIQINQNICSIVDRTRKEIYHITPEIVLMYCDVVEGRLMIQTTIRADAKFSPLLDRSDKLWDLIDSLFEELGNSTYNIVSLLEPLTLGILQLQDKALMLAGSFMHYCTTEIEEELKNNGFTNPEDITTFTRALIDIMSIDDIHCVSEFFSFFRTFGHPILEAVTAADKVRSHMQKPKMLTYLPIMKAHAIFCGIIINGYRDRHGGSWPPLELPAHAVSVIKRAHSNGEALTHEMCATNWRSFCGLKFKCFMPLELDSDLSMYMKDKALSPICSEWDTVYPRENLKYSPPRLTTSRRLVDVFIDDDKFDPYTLIQYVLSGDYKNDPEFNISYSLKEKETKQAGRLFAKMTYKMRACQVVAESLIANGIGKFFKENGMVKDEHELIKNLLQLSISSVPKSEVYNNDHWELRKQSIQKLRTKTSKNKNKEEVDLLKMKQSPSFRLQHYGFSFIKNKNVKNQVMTNYISDDSENTLYTDYKDRTVNDIYNNPETKTEDKYDTISSFLTTDLQKFCLNWRYESTALFAQRMDEIYGLPGFFNWLHNRLEKCVLYVADPYCPPNLDKHIDLAETEDRGIFIHKPMGGIEGYSQKLWTIITIPFLFLSGLETNTRIAAVVQGDNQSIAITYKVHPNISYLEKKRISAERAQAYFIRLRDNLAALGHNLKATETIISTHFFVYSKRIYYDGMVLSQSLKTISRCVFWSETLVDETRSACSNISTAVAKSIETGLSKDVGYGLNILKTIQQLHIALQFSINETMTKDVVMPLIQNQSWILSACLLPAPLGGFNYLNLSRIYVRNIGDPVTASFADVKRMIRAGLFKDSILQKIVNQECGDATYLDWASDPYSANLPSSQSITKTIKNVTARVILSNSRNPLLRGLFHHDFHNEDMELAAFLMDRSIIIPRAAHEIIENSITGAREEIAGMLDTTKGLIRTSLKKGGIQPRLISKLSHYDYEQFRFFNKLMNIKKTDLNIRPEICSVELAKHLRSKMWFKLTYGRMIYGLEVPDPLESMRGFTILGSEMCNLCTTMHTGYCWFFIPKDVNLDKVTKPTGSIRVPYIGSTTDERSDIKLGSTKVASKALKSAIRIATVYTWAYGDDDESWMEAWYLASQRANIEINMLKSITPISTSNNLAHRLKDRSTQVKFTGSSLNRVSRYITISNDKLEVAREDIKLDTNIIFQQVMLLGLSSIEQRFRYQVTTPKENIIMHLHVVPNCCVIEMPNVPQVPAYLDIPTYKELVENPIVYDSNPLIESDQNKLELQYWKRGEVNFPEWTISDLHQCLSQTLALTVVDIITKSDKDVLKQFISVGSNDDINSLITEFLLVDIETFVVYLGQACALKWAFDIHYKRPLGKWQMIELLEDQLSMTSRHSFAVLNNALSHPKVFKRFWNAGILSPIYGPYLYNQDYSRLSIDLLICGYTTYLTLWLDGQSIEYLLAEQDEEASVSRYTLLQAKHLCFICDLYCNDMKPPHIRDLIPAYKIELLQDFINNCRRTNNGVDSWNTKNLSVNILAASTTYLRRGVIKQIRIRQEIHTEFDKMEVDFKYAKYTIETQLNYQPRNACVCLRLEEIDRPHNSIMSIKLDDSKPVNGWESHKYRRVGINSTSAYKTLDLLPYILRYYRPGTNRLYVGEGSGSILAFLDRVLGPSINYYNSGISEFEVIGQRELKLYPSECCIVDKNLYDNSELLQRIVPLFNGRPETTWIGNLDCYVHIMKTIPSHSLGFMHNDMESGIDKEPMEILVEHSHLLSLSVNLLDKDGLLVSKINVSNDFPITLLLSIYKQCYNNIMVAFPKYSNPYSTEVYLMCTNPKIQTLCTPELLLEKRDGKSCWNDRAIINYIYTIKNRVYTAFENRLWRKHKSYRHRNDLTKQILLEGNLNTSVNECDNSDCCDGLPIPNNVKYIGEIPIDRVQDINTKLNIRGVSIKLTSDDKLLLSSGLELNGSYVVRKLTGHEPGDGGKSLLDSCILLFTEVINILDQSRLPSTFFEPYPVLEETRIRKYMEKFSRKMICYILLDRQADRTEYIKKIISNLRRGYLVWDLQDYVCTNLIPKYLRKKSREVGMKTAWVIKLDTREIKQWWKLISYSIIV</sequence>
<evidence type="ECO:0000256" key="7">
    <source>
        <dbReference type="ARBA" id="ARBA00018602"/>
    </source>
</evidence>
<evidence type="ECO:0000256" key="23">
    <source>
        <dbReference type="ARBA" id="ARBA00024499"/>
    </source>
</evidence>
<comment type="catalytic activity">
    <reaction evidence="22">
        <text>a 5'-end triphospho-adenylyl-adenylyl-cytidylyl-adenosine in mRNA + GDP + H(+) = a 5'-end (5'-triphosphoguanosine)-adenylyl-adenylyl-cytidylyl-adenosine in mRNA + diphosphate</text>
        <dbReference type="Rhea" id="RHEA:65436"/>
        <dbReference type="Rhea" id="RHEA-COMP:16797"/>
        <dbReference type="Rhea" id="RHEA-COMP:16799"/>
        <dbReference type="ChEBI" id="CHEBI:15378"/>
        <dbReference type="ChEBI" id="CHEBI:33019"/>
        <dbReference type="ChEBI" id="CHEBI:58189"/>
        <dbReference type="ChEBI" id="CHEBI:156484"/>
        <dbReference type="ChEBI" id="CHEBI:156503"/>
        <dbReference type="EC" id="2.7.7.88"/>
    </reaction>
</comment>
<evidence type="ECO:0000256" key="28">
    <source>
        <dbReference type="ARBA" id="ARBA00047332"/>
    </source>
</evidence>
<dbReference type="GO" id="GO:0030430">
    <property type="term" value="C:host cell cytoplasm"/>
    <property type="evidence" value="ECO:0007669"/>
    <property type="project" value="UniProtKB-SubCell"/>
</dbReference>
<comment type="function">
    <text evidence="1">RNA-directed RNA polymerase that catalyzes the replication of viral genomic RNA. The template is composed of the viral RNA tightly encapsidated by the nucleoprotein (N). The replicase mode is dependent on intracellular N protein concentration. In this mode, the polymerase replicates the whole viral genome without recognizing transcriptional signals, and the replicated genome is not caped or polyadenylated.</text>
</comment>
<comment type="similarity">
    <text evidence="4">Belongs to the paramyxovirus L protein family.</text>
</comment>
<dbReference type="PROSITE" id="PS51590">
    <property type="entry name" value="SAM_MT_MNV_L"/>
    <property type="match status" value="1"/>
</dbReference>
<evidence type="ECO:0000256" key="18">
    <source>
        <dbReference type="ARBA" id="ARBA00022953"/>
    </source>
</evidence>
<dbReference type="EC" id="2.1.1.375" evidence="24"/>
<evidence type="ECO:0000256" key="14">
    <source>
        <dbReference type="ARBA" id="ARBA00022741"/>
    </source>
</evidence>
<keyword evidence="17" id="KW-0946">Virion</keyword>
<keyword evidence="18" id="KW-0693">Viral RNA replication</keyword>
<proteinExistence type="inferred from homology"/>
<comment type="catalytic activity">
    <reaction evidence="23">
        <text>a 5'-end (5'-triphosphoguanosine)-(2'-O-methyladenylyl)-adenylyl-cytidylyl-adenosine in mRNA + S-adenosyl-L-methionine = a 5'-end (N(7)-methyl 5'-triphosphoguanosine)-(2'-O-methyladenylyl)-adenylyl-cytidylyl-adenosine in mRNA + S-adenosyl-L-homocysteine</text>
        <dbReference type="Rhea" id="RHEA:65440"/>
        <dbReference type="Rhea" id="RHEA-COMP:16798"/>
        <dbReference type="Rhea" id="RHEA-COMP:16801"/>
        <dbReference type="ChEBI" id="CHEBI:57856"/>
        <dbReference type="ChEBI" id="CHEBI:59789"/>
        <dbReference type="ChEBI" id="CHEBI:156482"/>
        <dbReference type="ChEBI" id="CHEBI:156483"/>
    </reaction>
</comment>
<keyword evidence="20" id="KW-1035">Host cytoplasm</keyword>
<evidence type="ECO:0000256" key="21">
    <source>
        <dbReference type="ARBA" id="ARBA00023268"/>
    </source>
</evidence>
<dbReference type="GO" id="GO:0005524">
    <property type="term" value="F:ATP binding"/>
    <property type="evidence" value="ECO:0007669"/>
    <property type="project" value="UniProtKB-KW"/>
</dbReference>
<dbReference type="PROSITE" id="PS50526">
    <property type="entry name" value="RDRP_SSRNA_NEG_NONSEG"/>
    <property type="match status" value="1"/>
</dbReference>
<dbReference type="EMBL" id="OQ970176">
    <property type="protein sequence ID" value="WIU81494.1"/>
    <property type="molecule type" value="Viral_cRNA"/>
</dbReference>
<protein>
    <recommendedName>
        <fullName evidence="7">RNA-directed RNA polymerase L</fullName>
        <ecNumber evidence="24">2.1.1.375</ecNumber>
        <ecNumber evidence="5">2.7.7.48</ecNumber>
        <ecNumber evidence="6">2.7.7.88</ecNumber>
    </recommendedName>
    <alternativeName>
        <fullName evidence="25">Large structural protein</fullName>
    </alternativeName>
    <alternativeName>
        <fullName evidence="27">Replicase</fullName>
    </alternativeName>
    <alternativeName>
        <fullName evidence="26">Transcriptase</fullName>
    </alternativeName>
</protein>
<evidence type="ECO:0000256" key="1">
    <source>
        <dbReference type="ARBA" id="ARBA00003132"/>
    </source>
</evidence>
<dbReference type="GO" id="GO:0004482">
    <property type="term" value="F:mRNA 5'-cap (guanine-N7-)-methyltransferase activity"/>
    <property type="evidence" value="ECO:0007669"/>
    <property type="project" value="InterPro"/>
</dbReference>
<evidence type="ECO:0000256" key="13">
    <source>
        <dbReference type="ARBA" id="ARBA00022695"/>
    </source>
</evidence>
<evidence type="ECO:0000256" key="22">
    <source>
        <dbReference type="ARBA" id="ARBA00024494"/>
    </source>
</evidence>
<evidence type="ECO:0000256" key="10">
    <source>
        <dbReference type="ARBA" id="ARBA00022664"/>
    </source>
</evidence>
<evidence type="ECO:0000256" key="16">
    <source>
        <dbReference type="ARBA" id="ARBA00022840"/>
    </source>
</evidence>
<dbReference type="InterPro" id="IPR025786">
    <property type="entry name" value="Mononega_L_MeTrfase"/>
</dbReference>
<evidence type="ECO:0000256" key="27">
    <source>
        <dbReference type="ARBA" id="ARBA00031012"/>
    </source>
</evidence>
<dbReference type="Pfam" id="PF00946">
    <property type="entry name" value="Mononeg_RNA_pol"/>
    <property type="match status" value="1"/>
</dbReference>
<keyword evidence="16" id="KW-0067">ATP-binding</keyword>
<comment type="catalytic activity">
    <reaction evidence="29">
        <text>a 5'-end (5'-triphosphoguanosine)-adenylyl-adenylyl-cytidylyl-adenosine in mRNA + 2 S-adenosyl-L-methionine = a 5'-end (N(7)-methyl 5'-triphosphoguanosine)-(2'-O-methyladenylyl)-adenylyl-cytidylyl-adenosine in mRNA + 2 S-adenosyl-L-homocysteine + H(+)</text>
        <dbReference type="Rhea" id="RHEA:65376"/>
        <dbReference type="Rhea" id="RHEA-COMP:16797"/>
        <dbReference type="Rhea" id="RHEA-COMP:16798"/>
        <dbReference type="ChEBI" id="CHEBI:15378"/>
        <dbReference type="ChEBI" id="CHEBI:57856"/>
        <dbReference type="ChEBI" id="CHEBI:59789"/>
        <dbReference type="ChEBI" id="CHEBI:156483"/>
        <dbReference type="ChEBI" id="CHEBI:156484"/>
        <dbReference type="EC" id="2.1.1.375"/>
    </reaction>
</comment>
<dbReference type="Pfam" id="PF14318">
    <property type="entry name" value="Mononeg_mRNAcap"/>
    <property type="match status" value="1"/>
</dbReference>
<keyword evidence="13" id="KW-0548">Nucleotidyltransferase</keyword>
<comment type="subcellular location">
    <subcellularLocation>
        <location evidence="2">Host cytoplasm</location>
    </subcellularLocation>
    <subcellularLocation>
        <location evidence="3">Virion</location>
    </subcellularLocation>
</comment>
<keyword evidence="19" id="KW-0506">mRNA capping</keyword>
<dbReference type="InterPro" id="IPR014023">
    <property type="entry name" value="Mononeg_RNA_pol_cat"/>
</dbReference>
<name>A0A9Y2E3U6_9MONO</name>
<evidence type="ECO:0000256" key="26">
    <source>
        <dbReference type="ARBA" id="ARBA00030436"/>
    </source>
</evidence>
<evidence type="ECO:0000259" key="31">
    <source>
        <dbReference type="PROSITE" id="PS50526"/>
    </source>
</evidence>
<keyword evidence="21" id="KW-0511">Multifunctional enzyme</keyword>
<evidence type="ECO:0000256" key="11">
    <source>
        <dbReference type="ARBA" id="ARBA00022679"/>
    </source>
</evidence>
<dbReference type="InterPro" id="IPR026890">
    <property type="entry name" value="Mononeg_mRNAcap"/>
</dbReference>
<evidence type="ECO:0000259" key="32">
    <source>
        <dbReference type="PROSITE" id="PS51590"/>
    </source>
</evidence>
<dbReference type="NCBIfam" id="TIGR04198">
    <property type="entry name" value="paramyx_RNAcap"/>
    <property type="match status" value="1"/>
</dbReference>
<gene>
    <name evidence="33" type="primary">L</name>
</gene>
<comment type="catalytic activity">
    <reaction evidence="28">
        <text>a 5'-end (5'-triphosphoguanosine)-adenylyl-adenylyl-cytidylyl-adenosine in mRNA + S-adenosyl-L-methionine = a 5'-end (5'-triphosphoguanosine)-(2'-O-methyladenylyl)-adenylyl-cytidylyl-adenosine in mRNA + S-adenosyl-L-homocysteine + H(+)</text>
        <dbReference type="Rhea" id="RHEA:65380"/>
        <dbReference type="Rhea" id="RHEA-COMP:16797"/>
        <dbReference type="Rhea" id="RHEA-COMP:16801"/>
        <dbReference type="ChEBI" id="CHEBI:15378"/>
        <dbReference type="ChEBI" id="CHEBI:57856"/>
        <dbReference type="ChEBI" id="CHEBI:59789"/>
        <dbReference type="ChEBI" id="CHEBI:156482"/>
        <dbReference type="ChEBI" id="CHEBI:156484"/>
    </reaction>
</comment>
<keyword evidence="9" id="KW-0489">Methyltransferase</keyword>
<evidence type="ECO:0000256" key="19">
    <source>
        <dbReference type="ARBA" id="ARBA00023042"/>
    </source>
</evidence>
<evidence type="ECO:0000313" key="33">
    <source>
        <dbReference type="EMBL" id="WIU81494.1"/>
    </source>
</evidence>
<evidence type="ECO:0000256" key="17">
    <source>
        <dbReference type="ARBA" id="ARBA00022844"/>
    </source>
</evidence>
<evidence type="ECO:0000256" key="15">
    <source>
        <dbReference type="ARBA" id="ARBA00022801"/>
    </source>
</evidence>
<accession>A0A9Y2E3U6</accession>
<evidence type="ECO:0000256" key="12">
    <source>
        <dbReference type="ARBA" id="ARBA00022691"/>
    </source>
</evidence>
<reference evidence="33" key="1">
    <citation type="submission" date="2023-05" db="EMBL/GenBank/DDBJ databases">
        <authorList>
            <person name="Xu J."/>
            <person name="Chen J."/>
            <person name="Ren Y."/>
            <person name="Chen L."/>
            <person name="How W."/>
        </authorList>
    </citation>
    <scope>NUCLEOTIDE SEQUENCE</scope>
    <source>
        <strain evidence="33">Shiyan201</strain>
    </source>
</reference>
<keyword evidence="14" id="KW-0547">Nucleotide-binding</keyword>
<evidence type="ECO:0000256" key="25">
    <source>
        <dbReference type="ARBA" id="ARBA00030285"/>
    </source>
</evidence>
<evidence type="ECO:0000256" key="3">
    <source>
        <dbReference type="ARBA" id="ARBA00004328"/>
    </source>
</evidence>
<keyword evidence="12" id="KW-0949">S-adenosyl-L-methionine</keyword>
<dbReference type="GO" id="GO:0003968">
    <property type="term" value="F:RNA-directed RNA polymerase activity"/>
    <property type="evidence" value="ECO:0007669"/>
    <property type="project" value="UniProtKB-KW"/>
</dbReference>
<evidence type="ECO:0000256" key="4">
    <source>
        <dbReference type="ARBA" id="ARBA00007934"/>
    </source>
</evidence>
<keyword evidence="8" id="KW-0696">RNA-directed RNA polymerase</keyword>
<dbReference type="EC" id="2.7.7.48" evidence="5"/>
<evidence type="ECO:0000256" key="5">
    <source>
        <dbReference type="ARBA" id="ARBA00012494"/>
    </source>
</evidence>
<dbReference type="PIRSF" id="PIRSF000830">
    <property type="entry name" value="RNA_pol_ParamyxoV"/>
    <property type="match status" value="1"/>
</dbReference>
<evidence type="ECO:0000256" key="9">
    <source>
        <dbReference type="ARBA" id="ARBA00022603"/>
    </source>
</evidence>
<evidence type="ECO:0000256" key="24">
    <source>
        <dbReference type="ARBA" id="ARBA00026099"/>
    </source>
</evidence>
<evidence type="ECO:0000256" key="6">
    <source>
        <dbReference type="ARBA" id="ARBA00012582"/>
    </source>
</evidence>
<keyword evidence="15" id="KW-0378">Hydrolase</keyword>
<feature type="domain" description="RdRp catalytic" evidence="31">
    <location>
        <begin position="706"/>
        <end position="890"/>
    </location>
</feature>
<dbReference type="GO" id="GO:0044423">
    <property type="term" value="C:virion component"/>
    <property type="evidence" value="ECO:0007669"/>
    <property type="project" value="UniProtKB-KW"/>
</dbReference>
<evidence type="ECO:0000256" key="2">
    <source>
        <dbReference type="ARBA" id="ARBA00004192"/>
    </source>
</evidence>
<organism evidence="33">
    <name type="scientific">Crocidura tanakae henipavirus</name>
    <dbReference type="NCBI Taxonomy" id="3049973"/>
    <lineage>
        <taxon>Viruses</taxon>
        <taxon>Riboviria</taxon>
        <taxon>Orthornavirae</taxon>
        <taxon>Negarnaviricota</taxon>
        <taxon>Haploviricotina</taxon>
        <taxon>Monjiviricetes</taxon>
        <taxon>Mononegavirales</taxon>
        <taxon>Paramyxoviridae</taxon>
        <taxon>Orthoparamyxovirinae</taxon>
        <taxon>Henipavirus</taxon>
    </lineage>
</organism>
<feature type="domain" description="Mononegavirus-type SAM-dependent 2'-O-MTase" evidence="32">
    <location>
        <begin position="1801"/>
        <end position="2008"/>
    </location>
</feature>
<comment type="catalytic activity">
    <reaction evidence="30">
        <text>GTP + H2O = GDP + phosphate + H(+)</text>
        <dbReference type="Rhea" id="RHEA:19669"/>
        <dbReference type="ChEBI" id="CHEBI:15377"/>
        <dbReference type="ChEBI" id="CHEBI:15378"/>
        <dbReference type="ChEBI" id="CHEBI:37565"/>
        <dbReference type="ChEBI" id="CHEBI:43474"/>
        <dbReference type="ChEBI" id="CHEBI:58189"/>
    </reaction>
</comment>
<dbReference type="InterPro" id="IPR016269">
    <property type="entry name" value="RNA-dir_pol_paramyxovirus"/>
</dbReference>
<evidence type="ECO:0000256" key="20">
    <source>
        <dbReference type="ARBA" id="ARBA00023200"/>
    </source>
</evidence>
<keyword evidence="11" id="KW-0808">Transferase</keyword>
<evidence type="ECO:0000256" key="29">
    <source>
        <dbReference type="ARBA" id="ARBA00047370"/>
    </source>
</evidence>